<dbReference type="GO" id="GO:0046872">
    <property type="term" value="F:metal ion binding"/>
    <property type="evidence" value="ECO:0007669"/>
    <property type="project" value="InterPro"/>
</dbReference>
<keyword evidence="7" id="KW-0067">ATP-binding</keyword>
<evidence type="ECO:0000256" key="5">
    <source>
        <dbReference type="ARBA" id="ARBA00022939"/>
    </source>
</evidence>
<gene>
    <name evidence="9" type="ORF">EV356DRAFT_527432</name>
</gene>
<evidence type="ECO:0000256" key="6">
    <source>
        <dbReference type="ARBA" id="ARBA00023453"/>
    </source>
</evidence>
<evidence type="ECO:0000256" key="4">
    <source>
        <dbReference type="ARBA" id="ARBA00022691"/>
    </source>
</evidence>
<keyword evidence="10" id="KW-1185">Reference proteome</keyword>
<comment type="similarity">
    <text evidence="6">Belongs to the class I-like SAM-binding methyltransferase superfamily. Cation-dependent O-methyltransferase family.</text>
</comment>
<evidence type="ECO:0000256" key="2">
    <source>
        <dbReference type="ARBA" id="ARBA00022603"/>
    </source>
</evidence>
<accession>A0A6A6HHX9</accession>
<dbReference type="SUPFAM" id="SSF51735">
    <property type="entry name" value="NAD(P)-binding Rossmann-fold domains"/>
    <property type="match status" value="1"/>
</dbReference>
<keyword evidence="7" id="KW-0547">Nucleotide-binding</keyword>
<proteinExistence type="inferred from homology"/>
<dbReference type="PANTHER" id="PTHR43836:SF2">
    <property type="entry name" value="CATECHOL O-METHYLTRANSFERASE 1-RELATED"/>
    <property type="match status" value="1"/>
</dbReference>
<evidence type="ECO:0000256" key="3">
    <source>
        <dbReference type="ARBA" id="ARBA00022679"/>
    </source>
</evidence>
<name>A0A6A6HHX9_VIRVR</name>
<dbReference type="Proteomes" id="UP000800092">
    <property type="component" value="Unassembled WGS sequence"/>
</dbReference>
<evidence type="ECO:0000256" key="1">
    <source>
        <dbReference type="ARBA" id="ARBA00012880"/>
    </source>
</evidence>
<dbReference type="PROSITE" id="PS51682">
    <property type="entry name" value="SAM_OMT_I"/>
    <property type="match status" value="1"/>
</dbReference>
<evidence type="ECO:0000259" key="8">
    <source>
        <dbReference type="PROSITE" id="PS50975"/>
    </source>
</evidence>
<dbReference type="AlphaFoldDB" id="A0A6A6HHX9"/>
<dbReference type="SUPFAM" id="SSF56059">
    <property type="entry name" value="Glutathione synthetase ATP-binding domain-like"/>
    <property type="match status" value="1"/>
</dbReference>
<dbReference type="InterPro" id="IPR002935">
    <property type="entry name" value="SAM_O-MeTrfase"/>
</dbReference>
<dbReference type="InterPro" id="IPR011761">
    <property type="entry name" value="ATP-grasp"/>
</dbReference>
<dbReference type="GO" id="GO:0008171">
    <property type="term" value="F:O-methyltransferase activity"/>
    <property type="evidence" value="ECO:0007669"/>
    <property type="project" value="InterPro"/>
</dbReference>
<dbReference type="OrthoDB" id="186626at2759"/>
<dbReference type="InterPro" id="IPR036291">
    <property type="entry name" value="NAD(P)-bd_dom_sf"/>
</dbReference>
<organism evidence="9 10">
    <name type="scientific">Viridothelium virens</name>
    <name type="common">Speckled blister lichen</name>
    <name type="synonym">Trypethelium virens</name>
    <dbReference type="NCBI Taxonomy" id="1048519"/>
    <lineage>
        <taxon>Eukaryota</taxon>
        <taxon>Fungi</taxon>
        <taxon>Dikarya</taxon>
        <taxon>Ascomycota</taxon>
        <taxon>Pezizomycotina</taxon>
        <taxon>Dothideomycetes</taxon>
        <taxon>Dothideomycetes incertae sedis</taxon>
        <taxon>Trypetheliales</taxon>
        <taxon>Trypetheliaceae</taxon>
        <taxon>Viridothelium</taxon>
    </lineage>
</organism>
<evidence type="ECO:0000313" key="9">
    <source>
        <dbReference type="EMBL" id="KAF2237647.1"/>
    </source>
</evidence>
<dbReference type="InterPro" id="IPR029063">
    <property type="entry name" value="SAM-dependent_MTases_sf"/>
</dbReference>
<dbReference type="PROSITE" id="PS50975">
    <property type="entry name" value="ATP_GRASP"/>
    <property type="match status" value="1"/>
</dbReference>
<dbReference type="EMBL" id="ML991779">
    <property type="protein sequence ID" value="KAF2237647.1"/>
    <property type="molecule type" value="Genomic_DNA"/>
</dbReference>
<evidence type="ECO:0000256" key="7">
    <source>
        <dbReference type="PROSITE-ProRule" id="PRU00409"/>
    </source>
</evidence>
<dbReference type="Gene3D" id="3.40.50.20">
    <property type="match status" value="1"/>
</dbReference>
<keyword evidence="5" id="KW-0128">Catecholamine metabolism</keyword>
<dbReference type="Gene3D" id="3.40.50.150">
    <property type="entry name" value="Vaccinia Virus protein VP39"/>
    <property type="match status" value="1"/>
</dbReference>
<dbReference type="GO" id="GO:0005524">
    <property type="term" value="F:ATP binding"/>
    <property type="evidence" value="ECO:0007669"/>
    <property type="project" value="UniProtKB-UniRule"/>
</dbReference>
<reference evidence="9" key="1">
    <citation type="journal article" date="2020" name="Stud. Mycol.">
        <title>101 Dothideomycetes genomes: a test case for predicting lifestyles and emergence of pathogens.</title>
        <authorList>
            <person name="Haridas S."/>
            <person name="Albert R."/>
            <person name="Binder M."/>
            <person name="Bloem J."/>
            <person name="Labutti K."/>
            <person name="Salamov A."/>
            <person name="Andreopoulos B."/>
            <person name="Baker S."/>
            <person name="Barry K."/>
            <person name="Bills G."/>
            <person name="Bluhm B."/>
            <person name="Cannon C."/>
            <person name="Castanera R."/>
            <person name="Culley D."/>
            <person name="Daum C."/>
            <person name="Ezra D."/>
            <person name="Gonzalez J."/>
            <person name="Henrissat B."/>
            <person name="Kuo A."/>
            <person name="Liang C."/>
            <person name="Lipzen A."/>
            <person name="Lutzoni F."/>
            <person name="Magnuson J."/>
            <person name="Mondo S."/>
            <person name="Nolan M."/>
            <person name="Ohm R."/>
            <person name="Pangilinan J."/>
            <person name="Park H.-J."/>
            <person name="Ramirez L."/>
            <person name="Alfaro M."/>
            <person name="Sun H."/>
            <person name="Tritt A."/>
            <person name="Yoshinaga Y."/>
            <person name="Zwiers L.-H."/>
            <person name="Turgeon B."/>
            <person name="Goodwin S."/>
            <person name="Spatafora J."/>
            <person name="Crous P."/>
            <person name="Grigoriev I."/>
        </authorList>
    </citation>
    <scope>NUCLEOTIDE SEQUENCE</scope>
    <source>
        <strain evidence="9">Tuck. ex Michener</strain>
    </source>
</reference>
<dbReference type="GO" id="GO:0032259">
    <property type="term" value="P:methylation"/>
    <property type="evidence" value="ECO:0007669"/>
    <property type="project" value="UniProtKB-KW"/>
</dbReference>
<evidence type="ECO:0000313" key="10">
    <source>
        <dbReference type="Proteomes" id="UP000800092"/>
    </source>
</evidence>
<keyword evidence="4" id="KW-0949">S-adenosyl-L-methionine</keyword>
<keyword evidence="2" id="KW-0489">Methyltransferase</keyword>
<dbReference type="EC" id="2.1.1.6" evidence="1"/>
<feature type="domain" description="ATP-grasp" evidence="8">
    <location>
        <begin position="478"/>
        <end position="681"/>
    </location>
</feature>
<sequence length="816" mass="91326">MTKFDQAKAYVEEPEIFFDDGRETELLQYIYNRSDIDAIRGSPRKVLAAIDEYGRTKNYLMNVGEDKGKIVTDLIEEVKPETMVECGGYVGYSCILFGDAVKRSGGQRYYSLERHPVFGAVIMSLVDLAGLSDVVKVIIGTSDASIKRLHSSGDLKHIDLMFLDHYKPAYTTDLKLCEELRLITPGSVLAADNVIKPGNPPYLEYVRSSVEQKRTAIQTNGPRGVDPRFKDRTSKQYKVELDLSSSKGNPDLVYDSKLVHSFEPTGVPVRPQKACTRQKCLKTTSRFNMPADRQGWLAYSLKNASLIALSLITLPQDTFFLALSLIANVLIRDEATKRRRLIRGTSTPYFEPKTILVTGVGMSKGLSLARQFYAAGHNVIGADFEPCGALNPGRVSKSIRKFYSLTAPSAEHGSNRYIQSLLDIITHENVHLWVSCSGVASAVEDGAAKETIERLTTCRAVQFDISTTQTLHEKHSFIEHTASLGLNVPETHTVTSQDTALDILQGAQGTKQFILKSLTLDDAARGNMTLLPRPSWSETEEHLLALRISAQTPWILQQYIRGPEYCTHALVVRGSVRAFVACPSSDLLMHYEALPRESPLAQGMLEFTRTFAERQGEAFTGHLSFDFLVREEDVREMEGRGGAAGSGVELWPIECNPRAHTAVVLFRENPNMIAEYLDVLDGPKDAFTRLQQEKAIKANGSSFTNGGMENPIIWPEEPQKYYWSGHDLVASVLLPLVSFLTSFATGKGVSLSALLSDCSVCLQHLLFWKDGTFEVWDPWPWWWLYHVYWPLRFAYFLLTGRRWSRLNISTGKVFEC</sequence>
<protein>
    <recommendedName>
        <fullName evidence="1">catechol O-methyltransferase</fullName>
        <ecNumber evidence="1">2.1.1.6</ecNumber>
    </recommendedName>
</protein>
<dbReference type="SUPFAM" id="SSF53335">
    <property type="entry name" value="S-adenosyl-L-methionine-dependent methyltransferases"/>
    <property type="match status" value="1"/>
</dbReference>
<dbReference type="PANTHER" id="PTHR43836">
    <property type="entry name" value="CATECHOL O-METHYLTRANSFERASE 1-RELATED"/>
    <property type="match status" value="1"/>
</dbReference>
<keyword evidence="3" id="KW-0808">Transferase</keyword>
<dbReference type="Pfam" id="PF13578">
    <property type="entry name" value="Methyltransf_24"/>
    <property type="match status" value="1"/>
</dbReference>
<dbReference type="GO" id="GO:0006584">
    <property type="term" value="P:catecholamine metabolic process"/>
    <property type="evidence" value="ECO:0007669"/>
    <property type="project" value="UniProtKB-KW"/>
</dbReference>